<proteinExistence type="predicted"/>
<reference evidence="2 3" key="1">
    <citation type="submission" date="2018-08" db="EMBL/GenBank/DDBJ databases">
        <title>Genomic investigation of the strawberry pathogen Phytophthora fragariae indicates pathogenicity is determined by transcriptional variation in three key races.</title>
        <authorList>
            <person name="Adams T.M."/>
            <person name="Armitage A.D."/>
            <person name="Sobczyk M.K."/>
            <person name="Bates H.J."/>
            <person name="Dunwell J.M."/>
            <person name="Nellist C.F."/>
            <person name="Harrison R.J."/>
        </authorList>
    </citation>
    <scope>NUCLEOTIDE SEQUENCE [LARGE SCALE GENOMIC DNA]</scope>
    <source>
        <strain evidence="2 3">BC-1</strain>
    </source>
</reference>
<evidence type="ECO:0000313" key="3">
    <source>
        <dbReference type="Proteomes" id="UP000440367"/>
    </source>
</evidence>
<dbReference type="EMBL" id="QXGD01005090">
    <property type="protein sequence ID" value="KAE9167481.1"/>
    <property type="molecule type" value="Genomic_DNA"/>
</dbReference>
<dbReference type="Proteomes" id="UP000440367">
    <property type="component" value="Unassembled WGS sequence"/>
</dbReference>
<accession>A0A6A3VLR2</accession>
<feature type="region of interest" description="Disordered" evidence="1">
    <location>
        <begin position="173"/>
        <end position="208"/>
    </location>
</feature>
<sequence>MEKLMDHYGNVAAERKLRTPGSKVRAASRLVAASELEHGKLRLPSSKQRRGWWRRPRSSMASCGSPAAYSVEASGGVRARAWQAAAPQQQAASRLVAASELEHGKLRLASSKQRRGWWRRPRSSMASCGSPAASSVEAGGGVRARAWQAAAPQQQAASRLVAASELEHGKLRLPSSKRCPARVTEDGGGVRAADRMLQLPSSKGCPAA</sequence>
<evidence type="ECO:0000256" key="1">
    <source>
        <dbReference type="SAM" id="MobiDB-lite"/>
    </source>
</evidence>
<name>A0A6A3VLR2_9STRA</name>
<feature type="region of interest" description="Disordered" evidence="1">
    <location>
        <begin position="46"/>
        <end position="66"/>
    </location>
</feature>
<organism evidence="2 3">
    <name type="scientific">Phytophthora fragariae</name>
    <dbReference type="NCBI Taxonomy" id="53985"/>
    <lineage>
        <taxon>Eukaryota</taxon>
        <taxon>Sar</taxon>
        <taxon>Stramenopiles</taxon>
        <taxon>Oomycota</taxon>
        <taxon>Peronosporomycetes</taxon>
        <taxon>Peronosporales</taxon>
        <taxon>Peronosporaceae</taxon>
        <taxon>Phytophthora</taxon>
    </lineage>
</organism>
<dbReference type="AlphaFoldDB" id="A0A6A3VLR2"/>
<feature type="compositionally biased region" description="Basic residues" evidence="1">
    <location>
        <begin position="47"/>
        <end position="57"/>
    </location>
</feature>
<evidence type="ECO:0000313" key="2">
    <source>
        <dbReference type="EMBL" id="KAE9167481.1"/>
    </source>
</evidence>
<comment type="caution">
    <text evidence="2">The sequence shown here is derived from an EMBL/GenBank/DDBJ whole genome shotgun (WGS) entry which is preliminary data.</text>
</comment>
<gene>
    <name evidence="2" type="ORF">PF002_g30869</name>
</gene>
<protein>
    <submittedName>
        <fullName evidence="2">Uncharacterized protein</fullName>
    </submittedName>
</protein>